<feature type="coiled-coil region" evidence="1">
    <location>
        <begin position="23"/>
        <end position="57"/>
    </location>
</feature>
<dbReference type="Proteomes" id="UP000242146">
    <property type="component" value="Unassembled WGS sequence"/>
</dbReference>
<organism evidence="3 4">
    <name type="scientific">Hesseltinella vesiculosa</name>
    <dbReference type="NCBI Taxonomy" id="101127"/>
    <lineage>
        <taxon>Eukaryota</taxon>
        <taxon>Fungi</taxon>
        <taxon>Fungi incertae sedis</taxon>
        <taxon>Mucoromycota</taxon>
        <taxon>Mucoromycotina</taxon>
        <taxon>Mucoromycetes</taxon>
        <taxon>Mucorales</taxon>
        <taxon>Cunninghamellaceae</taxon>
        <taxon>Hesseltinella</taxon>
    </lineage>
</organism>
<reference evidence="3 4" key="1">
    <citation type="submission" date="2016-07" db="EMBL/GenBank/DDBJ databases">
        <title>Pervasive Adenine N6-methylation of Active Genes in Fungi.</title>
        <authorList>
            <consortium name="DOE Joint Genome Institute"/>
            <person name="Mondo S.J."/>
            <person name="Dannebaum R.O."/>
            <person name="Kuo R.C."/>
            <person name="Labutti K."/>
            <person name="Haridas S."/>
            <person name="Kuo A."/>
            <person name="Salamov A."/>
            <person name="Ahrendt S.R."/>
            <person name="Lipzen A."/>
            <person name="Sullivan W."/>
            <person name="Andreopoulos W.B."/>
            <person name="Clum A."/>
            <person name="Lindquist E."/>
            <person name="Daum C."/>
            <person name="Ramamoorthy G.K."/>
            <person name="Gryganskyi A."/>
            <person name="Culley D."/>
            <person name="Magnuson J.K."/>
            <person name="James T.Y."/>
            <person name="O'Malley M.A."/>
            <person name="Stajich J.E."/>
            <person name="Spatafora J.W."/>
            <person name="Visel A."/>
            <person name="Grigoriev I.V."/>
        </authorList>
    </citation>
    <scope>NUCLEOTIDE SEQUENCE [LARGE SCALE GENOMIC DNA]</scope>
    <source>
        <strain evidence="3 4">NRRL 3301</strain>
    </source>
</reference>
<evidence type="ECO:0000313" key="3">
    <source>
        <dbReference type="EMBL" id="ORX62800.1"/>
    </source>
</evidence>
<accession>A0A1X2GXI8</accession>
<gene>
    <name evidence="3" type="ORF">DM01DRAFT_1379426</name>
</gene>
<feature type="coiled-coil region" evidence="1">
    <location>
        <begin position="265"/>
        <end position="292"/>
    </location>
</feature>
<feature type="region of interest" description="Disordered" evidence="2">
    <location>
        <begin position="150"/>
        <end position="187"/>
    </location>
</feature>
<feature type="compositionally biased region" description="Pro residues" evidence="2">
    <location>
        <begin position="162"/>
        <end position="173"/>
    </location>
</feature>
<sequence>MDVASRKKQGVERQITFGPSAPIDEWELEKATLLRELNEHKEKVSRLERVHDEQQDTFERNRASLLKEVKLKESSWEKRRQEADEHWMAEIVELQAQLENQEQERQQTLKELRKQMEHTMTMEQQKNERRVANLHERLADKERALQQYQDYQPAQPTADSPSPSPSPISPLPTPTSLAMHRHTADASPATIRQLKLQLEQTQHQYQQLTLRLAEKDQRQAAAGDPDQAQPGQPSYEALEAQHRQEQDHLRDTFMKEHQSMTIHWEARTQNMQNEYEDTIQQLRDENAAEKEVWKIEYQAQMDQLRHQLEERFKKQHWDADQAWLSKWQDLQSTLSQDAMAIQGHWETKIQQLNDSHEQALVRARSELDVVKDRLANDIDRRHRLRDDFDALTSKTTLDQQQWLQEKLAFQKAVARYKAKQKNQQDYDASLQLAQDMMVLLNLDEPHDKLPTTTLLEMLKTIKKQMLVLQSSQLDMEDERRSVNHILDFAC</sequence>
<feature type="coiled-coil region" evidence="1">
    <location>
        <begin position="191"/>
        <end position="218"/>
    </location>
</feature>
<evidence type="ECO:0000256" key="1">
    <source>
        <dbReference type="SAM" id="Coils"/>
    </source>
</evidence>
<name>A0A1X2GXI8_9FUNG</name>
<comment type="caution">
    <text evidence="3">The sequence shown here is derived from an EMBL/GenBank/DDBJ whole genome shotgun (WGS) entry which is preliminary data.</text>
</comment>
<dbReference type="AlphaFoldDB" id="A0A1X2GXI8"/>
<protein>
    <submittedName>
        <fullName evidence="3">Uncharacterized protein</fullName>
    </submittedName>
</protein>
<dbReference type="OrthoDB" id="2288664at2759"/>
<dbReference type="EMBL" id="MCGT01000001">
    <property type="protein sequence ID" value="ORX62800.1"/>
    <property type="molecule type" value="Genomic_DNA"/>
</dbReference>
<keyword evidence="1" id="KW-0175">Coiled coil</keyword>
<dbReference type="STRING" id="101127.A0A1X2GXI8"/>
<keyword evidence="4" id="KW-1185">Reference proteome</keyword>
<evidence type="ECO:0000313" key="4">
    <source>
        <dbReference type="Proteomes" id="UP000242146"/>
    </source>
</evidence>
<evidence type="ECO:0000256" key="2">
    <source>
        <dbReference type="SAM" id="MobiDB-lite"/>
    </source>
</evidence>
<proteinExistence type="predicted"/>